<dbReference type="Proteomes" id="UP001589683">
    <property type="component" value="Unassembled WGS sequence"/>
</dbReference>
<comment type="caution">
    <text evidence="2">The sequence shown here is derived from an EMBL/GenBank/DDBJ whole genome shotgun (WGS) entry which is preliminary data.</text>
</comment>
<evidence type="ECO:0000256" key="1">
    <source>
        <dbReference type="SAM" id="Phobius"/>
    </source>
</evidence>
<accession>A0ABV5JES2</accession>
<organism evidence="2 3">
    <name type="scientific">Pseudohalocynthiibacter aestuariivivens</name>
    <dbReference type="NCBI Taxonomy" id="1591409"/>
    <lineage>
        <taxon>Bacteria</taxon>
        <taxon>Pseudomonadati</taxon>
        <taxon>Pseudomonadota</taxon>
        <taxon>Alphaproteobacteria</taxon>
        <taxon>Rhodobacterales</taxon>
        <taxon>Paracoccaceae</taxon>
        <taxon>Pseudohalocynthiibacter</taxon>
    </lineage>
</organism>
<gene>
    <name evidence="2" type="ORF">ACFFUT_09160</name>
</gene>
<keyword evidence="1" id="KW-0472">Membrane</keyword>
<proteinExistence type="predicted"/>
<evidence type="ECO:0008006" key="4">
    <source>
        <dbReference type="Google" id="ProtNLM"/>
    </source>
</evidence>
<evidence type="ECO:0000313" key="3">
    <source>
        <dbReference type="Proteomes" id="UP001589683"/>
    </source>
</evidence>
<dbReference type="EMBL" id="JBHMEA010000034">
    <property type="protein sequence ID" value="MFB9231952.1"/>
    <property type="molecule type" value="Genomic_DNA"/>
</dbReference>
<dbReference type="RefSeq" id="WP_213890701.1">
    <property type="nucleotide sequence ID" value="NZ_JAGFNU010000013.1"/>
</dbReference>
<name>A0ABV5JES2_9RHOB</name>
<evidence type="ECO:0000313" key="2">
    <source>
        <dbReference type="EMBL" id="MFB9231952.1"/>
    </source>
</evidence>
<sequence length="52" mass="5681">MFETLLILAVVGGVIWATGGSLFKTKGSSKNTDLDVFLQLIIAIVLLSYFEF</sequence>
<feature type="transmembrane region" description="Helical" evidence="1">
    <location>
        <begin position="34"/>
        <end position="50"/>
    </location>
</feature>
<reference evidence="2 3" key="1">
    <citation type="submission" date="2024-09" db="EMBL/GenBank/DDBJ databases">
        <authorList>
            <person name="Sun Q."/>
            <person name="Mori K."/>
        </authorList>
    </citation>
    <scope>NUCLEOTIDE SEQUENCE [LARGE SCALE GENOMIC DNA]</scope>
    <source>
        <strain evidence="2 3">CECT 8726</strain>
    </source>
</reference>
<keyword evidence="3" id="KW-1185">Reference proteome</keyword>
<protein>
    <recommendedName>
        <fullName evidence="4">EamA family transporter</fullName>
    </recommendedName>
</protein>
<keyword evidence="1" id="KW-0812">Transmembrane</keyword>
<feature type="transmembrane region" description="Helical" evidence="1">
    <location>
        <begin position="6"/>
        <end position="22"/>
    </location>
</feature>
<keyword evidence="1" id="KW-1133">Transmembrane helix</keyword>